<feature type="signal peptide" evidence="1">
    <location>
        <begin position="1"/>
        <end position="19"/>
    </location>
</feature>
<organism evidence="3 4">
    <name type="scientific">Prymnesium parvum</name>
    <name type="common">Toxic golden alga</name>
    <dbReference type="NCBI Taxonomy" id="97485"/>
    <lineage>
        <taxon>Eukaryota</taxon>
        <taxon>Haptista</taxon>
        <taxon>Haptophyta</taxon>
        <taxon>Prymnesiophyceae</taxon>
        <taxon>Prymnesiales</taxon>
        <taxon>Prymnesiaceae</taxon>
        <taxon>Prymnesium</taxon>
    </lineage>
</organism>
<evidence type="ECO:0000313" key="3">
    <source>
        <dbReference type="EMBL" id="KAL1530184.1"/>
    </source>
</evidence>
<dbReference type="InterPro" id="IPR014710">
    <property type="entry name" value="RmlC-like_jellyroll"/>
</dbReference>
<dbReference type="Proteomes" id="UP001515480">
    <property type="component" value="Unassembled WGS sequence"/>
</dbReference>
<dbReference type="InterPro" id="IPR008579">
    <property type="entry name" value="UGlyAH_Cupin_dom"/>
</dbReference>
<reference evidence="3 4" key="1">
    <citation type="journal article" date="2024" name="Science">
        <title>Giant polyketide synthase enzymes in the biosynthesis of giant marine polyether toxins.</title>
        <authorList>
            <person name="Fallon T.R."/>
            <person name="Shende V.V."/>
            <person name="Wierzbicki I.H."/>
            <person name="Pendleton A.L."/>
            <person name="Watervoot N.F."/>
            <person name="Auber R.P."/>
            <person name="Gonzalez D.J."/>
            <person name="Wisecaver J.H."/>
            <person name="Moore B.S."/>
        </authorList>
    </citation>
    <scope>NUCLEOTIDE SEQUENCE [LARGE SCALE GENOMIC DNA]</scope>
    <source>
        <strain evidence="3 4">12B1</strain>
    </source>
</reference>
<keyword evidence="1" id="KW-0732">Signal</keyword>
<evidence type="ECO:0000313" key="4">
    <source>
        <dbReference type="Proteomes" id="UP001515480"/>
    </source>
</evidence>
<accession>A0AB34KCD6</accession>
<name>A0AB34KCD6_PRYPA</name>
<feature type="chain" id="PRO_5044258508" description="(S)-ureidoglycine aminohydrolase cupin domain-containing protein" evidence="1">
    <location>
        <begin position="20"/>
        <end position="152"/>
    </location>
</feature>
<proteinExistence type="predicted"/>
<dbReference type="SUPFAM" id="SSF51182">
    <property type="entry name" value="RmlC-like cupins"/>
    <property type="match status" value="1"/>
</dbReference>
<sequence>MVKLVCRSLALLLSAMQEGRPPHVAQSCGSRTEVAQLLDEPGISVGCSRWSAACWEEASSSADEVSLLLSGQLRLTPADNSAPPAEFSAGELLFVPKGWRGTCEVLSPVEKVSVMLSGLPLTEPRLAAGLAAMQPLDVLPAAADAGSHINIA</sequence>
<gene>
    <name evidence="3" type="ORF">AB1Y20_001100</name>
</gene>
<evidence type="ECO:0000256" key="1">
    <source>
        <dbReference type="SAM" id="SignalP"/>
    </source>
</evidence>
<keyword evidence="4" id="KW-1185">Reference proteome</keyword>
<comment type="caution">
    <text evidence="3">The sequence shown here is derived from an EMBL/GenBank/DDBJ whole genome shotgun (WGS) entry which is preliminary data.</text>
</comment>
<dbReference type="AlphaFoldDB" id="A0AB34KCD6"/>
<protein>
    <recommendedName>
        <fullName evidence="2">(S)-ureidoglycine aminohydrolase cupin domain-containing protein</fullName>
    </recommendedName>
</protein>
<dbReference type="EMBL" id="JBGBPQ010000001">
    <property type="protein sequence ID" value="KAL1530184.1"/>
    <property type="molecule type" value="Genomic_DNA"/>
</dbReference>
<dbReference type="Gene3D" id="2.60.120.10">
    <property type="entry name" value="Jelly Rolls"/>
    <property type="match status" value="1"/>
</dbReference>
<dbReference type="Pfam" id="PF05899">
    <property type="entry name" value="Cupin_3"/>
    <property type="match status" value="1"/>
</dbReference>
<evidence type="ECO:0000259" key="2">
    <source>
        <dbReference type="Pfam" id="PF05899"/>
    </source>
</evidence>
<dbReference type="InterPro" id="IPR011051">
    <property type="entry name" value="RmlC_Cupin_sf"/>
</dbReference>
<feature type="domain" description="(S)-ureidoglycine aminohydrolase cupin" evidence="2">
    <location>
        <begin position="60"/>
        <end position="112"/>
    </location>
</feature>